<accession>A0A5N5P375</accession>
<evidence type="ECO:0000256" key="2">
    <source>
        <dbReference type="SAM" id="MobiDB-lite"/>
    </source>
</evidence>
<evidence type="ECO:0000313" key="5">
    <source>
        <dbReference type="Proteomes" id="UP000326939"/>
    </source>
</evidence>
<dbReference type="GO" id="GO:0000725">
    <property type="term" value="P:recombinational repair"/>
    <property type="evidence" value="ECO:0007669"/>
    <property type="project" value="TreeGrafter"/>
</dbReference>
<dbReference type="InterPro" id="IPR014721">
    <property type="entry name" value="Ribsml_uS5_D2-typ_fold_subgr"/>
</dbReference>
<dbReference type="Pfam" id="PF13541">
    <property type="entry name" value="ChlI"/>
    <property type="match status" value="1"/>
</dbReference>
<keyword evidence="1" id="KW-0479">Metal-binding</keyword>
<evidence type="ECO:0000259" key="3">
    <source>
        <dbReference type="PROSITE" id="PS50162"/>
    </source>
</evidence>
<evidence type="ECO:0000256" key="1">
    <source>
        <dbReference type="ARBA" id="ARBA00022723"/>
    </source>
</evidence>
<dbReference type="FunFam" id="3.30.230.10:FF:000053">
    <property type="entry name" value="DNA repair protein radA isogeny"/>
    <property type="match status" value="1"/>
</dbReference>
<proteinExistence type="predicted"/>
<dbReference type="GO" id="GO:0046872">
    <property type="term" value="F:metal ion binding"/>
    <property type="evidence" value="ECO:0007669"/>
    <property type="project" value="UniProtKB-KW"/>
</dbReference>
<keyword evidence="5" id="KW-1185">Reference proteome</keyword>
<gene>
    <name evidence="4" type="ORF">DKX38_001464</name>
</gene>
<dbReference type="AlphaFoldDB" id="A0A5N5P375"/>
<dbReference type="Proteomes" id="UP000326939">
    <property type="component" value="Chromosome 1"/>
</dbReference>
<dbReference type="InterPro" id="IPR027417">
    <property type="entry name" value="P-loop_NTPase"/>
</dbReference>
<name>A0A5N5P375_9ROSI</name>
<evidence type="ECO:0000313" key="4">
    <source>
        <dbReference type="EMBL" id="KAB5574270.1"/>
    </source>
</evidence>
<comment type="caution">
    <text evidence="4">The sequence shown here is derived from an EMBL/GenBank/DDBJ whole genome shotgun (WGS) entry which is preliminary data.</text>
</comment>
<dbReference type="PANTHER" id="PTHR32472:SF10">
    <property type="entry name" value="DNA REPAIR PROTEIN RADA-LIKE PROTEIN"/>
    <property type="match status" value="1"/>
</dbReference>
<organism evidence="4 5">
    <name type="scientific">Salix brachista</name>
    <dbReference type="NCBI Taxonomy" id="2182728"/>
    <lineage>
        <taxon>Eukaryota</taxon>
        <taxon>Viridiplantae</taxon>
        <taxon>Streptophyta</taxon>
        <taxon>Embryophyta</taxon>
        <taxon>Tracheophyta</taxon>
        <taxon>Spermatophyta</taxon>
        <taxon>Magnoliopsida</taxon>
        <taxon>eudicotyledons</taxon>
        <taxon>Gunneridae</taxon>
        <taxon>Pentapetalae</taxon>
        <taxon>rosids</taxon>
        <taxon>fabids</taxon>
        <taxon>Malpighiales</taxon>
        <taxon>Salicaceae</taxon>
        <taxon>Saliceae</taxon>
        <taxon>Salix</taxon>
    </lineage>
</organism>
<reference evidence="5" key="1">
    <citation type="journal article" date="2019" name="Gigascience">
        <title>De novo genome assembly of the endangered Acer yangbiense, a plant species with extremely small populations endemic to Yunnan Province, China.</title>
        <authorList>
            <person name="Yang J."/>
            <person name="Wariss H.M."/>
            <person name="Tao L."/>
            <person name="Zhang R."/>
            <person name="Yun Q."/>
            <person name="Hollingsworth P."/>
            <person name="Dao Z."/>
            <person name="Luo G."/>
            <person name="Guo H."/>
            <person name="Ma Y."/>
            <person name="Sun W."/>
        </authorList>
    </citation>
    <scope>NUCLEOTIDE SEQUENCE [LARGE SCALE GENOMIC DNA]</scope>
    <source>
        <strain evidence="5">cv. br00</strain>
    </source>
</reference>
<dbReference type="EMBL" id="VDCV01000001">
    <property type="protein sequence ID" value="KAB5574270.1"/>
    <property type="molecule type" value="Genomic_DNA"/>
</dbReference>
<dbReference type="GO" id="GO:0003677">
    <property type="term" value="F:DNA binding"/>
    <property type="evidence" value="ECO:0007669"/>
    <property type="project" value="InterPro"/>
</dbReference>
<dbReference type="PROSITE" id="PS50162">
    <property type="entry name" value="RECA_2"/>
    <property type="match status" value="1"/>
</dbReference>
<dbReference type="PRINTS" id="PR01874">
    <property type="entry name" value="DNAREPAIRADA"/>
</dbReference>
<dbReference type="InterPro" id="IPR020568">
    <property type="entry name" value="Ribosomal_Su5_D2-typ_SF"/>
</dbReference>
<dbReference type="PANTHER" id="PTHR32472">
    <property type="entry name" value="DNA REPAIR PROTEIN RADA"/>
    <property type="match status" value="1"/>
</dbReference>
<feature type="region of interest" description="Disordered" evidence="2">
    <location>
        <begin position="76"/>
        <end position="101"/>
    </location>
</feature>
<dbReference type="SUPFAM" id="SSF54211">
    <property type="entry name" value="Ribosomal protein S5 domain 2-like"/>
    <property type="match status" value="1"/>
</dbReference>
<dbReference type="InterPro" id="IPR041166">
    <property type="entry name" value="Rubredoxin_2"/>
</dbReference>
<dbReference type="Pfam" id="PF13481">
    <property type="entry name" value="AAA_25"/>
    <property type="match status" value="1"/>
</dbReference>
<dbReference type="InterPro" id="IPR003593">
    <property type="entry name" value="AAA+_ATPase"/>
</dbReference>
<dbReference type="Gene3D" id="3.30.230.10">
    <property type="match status" value="1"/>
</dbReference>
<feature type="compositionally biased region" description="Low complexity" evidence="2">
    <location>
        <begin position="76"/>
        <end position="90"/>
    </location>
</feature>
<dbReference type="GO" id="GO:0140664">
    <property type="term" value="F:ATP-dependent DNA damage sensor activity"/>
    <property type="evidence" value="ECO:0007669"/>
    <property type="project" value="InterPro"/>
</dbReference>
<feature type="domain" description="RecA family profile 1" evidence="3">
    <location>
        <begin position="247"/>
        <end position="413"/>
    </location>
</feature>
<dbReference type="InterPro" id="IPR020588">
    <property type="entry name" value="RecA_ATP-bd"/>
</dbReference>
<sequence>MQITDMKTLRSFYTHKNLFLLKPNPISLSRHFHPISSPFVSKESGLAVHSSANDPIPIVTSKNAPLVWSVFDPTSDGTTAQSGSSSSAENGESELRPSSFDEEVDSLAGENLIKGDKTQMGLSSNRNEIEDLKKENRYVGVRKGSSVNGAVGSSDRAVFRTKGKSKISWVCEICGFSSGQWWGSCRSCNEVGSLKQFLEAKTGSGNKVSGIEASENAVRSWLPQKPGESGPLRLTDVNRGMNLLTWRVPLSGLFGSEVERVLGGGLVPGSLVLVGGDPGVGKSTLVLQVAGIIADSEDLGGSAPVVYVSGEESVEQIGIRANRLEIGTEELYLYSSTDIEVNNFGLALIALLDILRKIQHLSPRALIIDSIQTVYLKGVAGSAGGLTQVKECTSALLRFAKTTNIPIILIGHVNKAGDIAGPRVLEHIVDVVLYMEGEKYSSHRLLRPVKNRFGSTDEVCNSSDLQLCAYLCQFIGAGSYILYALQLLYCILVQAVTYVVYNMHCLKAVLGVFEMSQSGLAVVSNPSEIFLTEQHSDSDFLAGLAVAALCVSGSSVSRHINGIQSSRADMIISVLMKQAGLMLQENAIFLNVVSGIMLTETAGDVAIAAAICSSFLEFPIPNNIAFIGEIGLGGELRSVPRMEKRVLTVAKLGYKMCVVPKSAEKSIANLGFEGMEIVGCKNLKEVINTVFKA</sequence>
<dbReference type="Pfam" id="PF18073">
    <property type="entry name" value="Zn_ribbon_LapB"/>
    <property type="match status" value="1"/>
</dbReference>
<dbReference type="GO" id="GO:0005524">
    <property type="term" value="F:ATP binding"/>
    <property type="evidence" value="ECO:0007669"/>
    <property type="project" value="InterPro"/>
</dbReference>
<protein>
    <recommendedName>
        <fullName evidence="3">RecA family profile 1 domain-containing protein</fullName>
    </recommendedName>
</protein>
<dbReference type="SMART" id="SM00382">
    <property type="entry name" value="AAA"/>
    <property type="match status" value="1"/>
</dbReference>
<dbReference type="SUPFAM" id="SSF52540">
    <property type="entry name" value="P-loop containing nucleoside triphosphate hydrolases"/>
    <property type="match status" value="1"/>
</dbReference>
<dbReference type="Gene3D" id="3.40.50.300">
    <property type="entry name" value="P-loop containing nucleotide triphosphate hydrolases"/>
    <property type="match status" value="1"/>
</dbReference>